<dbReference type="Pfam" id="PF16870">
    <property type="entry name" value="OxoGdeHyase_C"/>
    <property type="match status" value="1"/>
</dbReference>
<dbReference type="InterPro" id="IPR011009">
    <property type="entry name" value="Kinase-like_dom_sf"/>
</dbReference>
<dbReference type="SMART" id="SM00220">
    <property type="entry name" value="S_TKc"/>
    <property type="match status" value="1"/>
</dbReference>
<feature type="domain" description="Protein kinase" evidence="6">
    <location>
        <begin position="116"/>
        <end position="384"/>
    </location>
</feature>
<dbReference type="PROSITE" id="PS00108">
    <property type="entry name" value="PROTEIN_KINASE_ST"/>
    <property type="match status" value="1"/>
</dbReference>
<dbReference type="AlphaFoldDB" id="A0A443SLX7"/>
<evidence type="ECO:0000256" key="3">
    <source>
        <dbReference type="ARBA" id="ARBA00022840"/>
    </source>
</evidence>
<dbReference type="VEuPathDB" id="VectorBase:LDEU003499"/>
<dbReference type="InterPro" id="IPR031717">
    <property type="entry name" value="ODO-1/KGD_C"/>
</dbReference>
<dbReference type="GO" id="GO:0005524">
    <property type="term" value="F:ATP binding"/>
    <property type="evidence" value="ECO:0007669"/>
    <property type="project" value="UniProtKB-UniRule"/>
</dbReference>
<dbReference type="SUPFAM" id="SSF56112">
    <property type="entry name" value="Protein kinase-like (PK-like)"/>
    <property type="match status" value="1"/>
</dbReference>
<dbReference type="InterPro" id="IPR008271">
    <property type="entry name" value="Ser/Thr_kinase_AS"/>
</dbReference>
<sequence length="444" mass="51262">LCPFPVKDISQIFAKYCNCNDFVWSQEEHENMGAWTFVNARFRNIHNCDLKYTGRGPLGTPAVGISSIHKQQQQTLIADAFRKLALHVKRESRCIHVFIVRFGLVPMSTDNEDLRVTIGNKIGSGSFGELRRATLSNSNEQLAIKLEKKSASDPKLHLEYNIYSFLGEQKGIPKVKLFGSCGDFYAILMQLLGHSLDYYHKQKKRQFTIETTAKIALQVIDRIECVHKKGVVYRDVKPDNFVFGTEETDENLLYIIDFGLSKLYVDPETKTHIKYNEDRHVVGTARFMSINTHYGREQSRRDDLESIGYMLIFLLRGKLPWQNLPSKSKDKCRLIGTKKEETTLTELCDGIPEQFKTFISYARDLKFEQEPDYSFLRSLFTEWCTDDKFDWNINSLVTHAITLNLNCYTNAIKIITTNAKISDFRPPQNKCHRHAQVCLKNVKE</sequence>
<dbReference type="STRING" id="299467.A0A443SLX7"/>
<feature type="binding site" evidence="4">
    <location>
        <position position="145"/>
    </location>
    <ligand>
        <name>ATP</name>
        <dbReference type="ChEBI" id="CHEBI:30616"/>
    </ligand>
</feature>
<dbReference type="Proteomes" id="UP000288716">
    <property type="component" value="Unassembled WGS sequence"/>
</dbReference>
<keyword evidence="2 4" id="KW-0547">Nucleotide-binding</keyword>
<dbReference type="Gene3D" id="3.40.50.11610">
    <property type="entry name" value="Multifunctional 2-oxoglutarate metabolism enzyme, C-terminal domain"/>
    <property type="match status" value="1"/>
</dbReference>
<organism evidence="7 8">
    <name type="scientific">Leptotrombidium deliense</name>
    <dbReference type="NCBI Taxonomy" id="299467"/>
    <lineage>
        <taxon>Eukaryota</taxon>
        <taxon>Metazoa</taxon>
        <taxon>Ecdysozoa</taxon>
        <taxon>Arthropoda</taxon>
        <taxon>Chelicerata</taxon>
        <taxon>Arachnida</taxon>
        <taxon>Acari</taxon>
        <taxon>Acariformes</taxon>
        <taxon>Trombidiformes</taxon>
        <taxon>Prostigmata</taxon>
        <taxon>Anystina</taxon>
        <taxon>Parasitengona</taxon>
        <taxon>Trombiculoidea</taxon>
        <taxon>Trombiculidae</taxon>
        <taxon>Leptotrombidium</taxon>
    </lineage>
</organism>
<keyword evidence="3 4" id="KW-0067">ATP-binding</keyword>
<gene>
    <name evidence="7" type="ORF">B4U80_01806</name>
</gene>
<dbReference type="InterPro" id="IPR050235">
    <property type="entry name" value="CK1_Ser-Thr_kinase"/>
</dbReference>
<dbReference type="PROSITE" id="PS00107">
    <property type="entry name" value="PROTEIN_KINASE_ATP"/>
    <property type="match status" value="1"/>
</dbReference>
<comment type="caution">
    <text evidence="7">The sequence shown here is derived from an EMBL/GenBank/DDBJ whole genome shotgun (WGS) entry which is preliminary data.</text>
</comment>
<protein>
    <recommendedName>
        <fullName evidence="1">non-specific serine/threonine protein kinase</fullName>
        <ecNumber evidence="1">2.7.11.1</ecNumber>
    </recommendedName>
</protein>
<evidence type="ECO:0000256" key="1">
    <source>
        <dbReference type="ARBA" id="ARBA00012513"/>
    </source>
</evidence>
<dbReference type="GO" id="GO:0004674">
    <property type="term" value="F:protein serine/threonine kinase activity"/>
    <property type="evidence" value="ECO:0007669"/>
    <property type="project" value="UniProtKB-KW"/>
</dbReference>
<keyword evidence="8" id="KW-1185">Reference proteome</keyword>
<dbReference type="EMBL" id="NCKV01001322">
    <property type="protein sequence ID" value="RWS28541.1"/>
    <property type="molecule type" value="Genomic_DNA"/>
</dbReference>
<evidence type="ECO:0000313" key="8">
    <source>
        <dbReference type="Proteomes" id="UP000288716"/>
    </source>
</evidence>
<reference evidence="7 8" key="1">
    <citation type="journal article" date="2018" name="Gigascience">
        <title>Genomes of trombidid mites reveal novel predicted allergens and laterally-transferred genes associated with secondary metabolism.</title>
        <authorList>
            <person name="Dong X."/>
            <person name="Chaisiri K."/>
            <person name="Xia D."/>
            <person name="Armstrong S.D."/>
            <person name="Fang Y."/>
            <person name="Donnelly M.J."/>
            <person name="Kadowaki T."/>
            <person name="McGarry J.W."/>
            <person name="Darby A.C."/>
            <person name="Makepeace B.L."/>
        </authorList>
    </citation>
    <scope>NUCLEOTIDE SEQUENCE [LARGE SCALE GENOMIC DNA]</scope>
    <source>
        <strain evidence="7">UoL-UT</strain>
    </source>
</reference>
<dbReference type="EC" id="2.7.11.1" evidence="1"/>
<keyword evidence="5" id="KW-0723">Serine/threonine-protein kinase</keyword>
<dbReference type="PROSITE" id="PS50011">
    <property type="entry name" value="PROTEIN_KINASE_DOM"/>
    <property type="match status" value="1"/>
</dbReference>
<keyword evidence="7" id="KW-0808">Transferase</keyword>
<dbReference type="PANTHER" id="PTHR11909">
    <property type="entry name" value="CASEIN KINASE-RELATED"/>
    <property type="match status" value="1"/>
</dbReference>
<dbReference type="Gene3D" id="1.10.510.10">
    <property type="entry name" value="Transferase(Phosphotransferase) domain 1"/>
    <property type="match status" value="1"/>
</dbReference>
<evidence type="ECO:0000256" key="4">
    <source>
        <dbReference type="PROSITE-ProRule" id="PRU10141"/>
    </source>
</evidence>
<proteinExistence type="inferred from homology"/>
<accession>A0A443SLX7</accession>
<feature type="non-terminal residue" evidence="7">
    <location>
        <position position="444"/>
    </location>
</feature>
<evidence type="ECO:0000313" key="7">
    <source>
        <dbReference type="EMBL" id="RWS28541.1"/>
    </source>
</evidence>
<feature type="non-terminal residue" evidence="7">
    <location>
        <position position="1"/>
    </location>
</feature>
<keyword evidence="7" id="KW-0418">Kinase</keyword>
<dbReference type="Pfam" id="PF00069">
    <property type="entry name" value="Pkinase"/>
    <property type="match status" value="1"/>
</dbReference>
<dbReference type="CDD" id="cd14016">
    <property type="entry name" value="STKc_CK1"/>
    <property type="match status" value="1"/>
</dbReference>
<dbReference type="InterPro" id="IPR017441">
    <property type="entry name" value="Protein_kinase_ATP_BS"/>
</dbReference>
<dbReference type="InterPro" id="IPR042179">
    <property type="entry name" value="KGD_C_sf"/>
</dbReference>
<evidence type="ECO:0000256" key="2">
    <source>
        <dbReference type="ARBA" id="ARBA00022741"/>
    </source>
</evidence>
<comment type="similarity">
    <text evidence="5">Belongs to the protein kinase superfamily.</text>
</comment>
<evidence type="ECO:0000259" key="6">
    <source>
        <dbReference type="PROSITE" id="PS50011"/>
    </source>
</evidence>
<name>A0A443SLX7_9ACAR</name>
<dbReference type="InterPro" id="IPR000719">
    <property type="entry name" value="Prot_kinase_dom"/>
</dbReference>
<evidence type="ECO:0000256" key="5">
    <source>
        <dbReference type="RuleBase" id="RU000304"/>
    </source>
</evidence>